<protein>
    <submittedName>
        <fullName evidence="2">Uncharacterized protein</fullName>
    </submittedName>
</protein>
<dbReference type="AlphaFoldDB" id="A0A7T8ARM4"/>
<keyword evidence="1" id="KW-0472">Membrane</keyword>
<evidence type="ECO:0000313" key="3">
    <source>
        <dbReference type="Proteomes" id="UP000596079"/>
    </source>
</evidence>
<keyword evidence="1" id="KW-0812">Transmembrane</keyword>
<organism evidence="2 3">
    <name type="scientific">Acinetobacter variabilis</name>
    <dbReference type="NCBI Taxonomy" id="70346"/>
    <lineage>
        <taxon>Bacteria</taxon>
        <taxon>Pseudomonadati</taxon>
        <taxon>Pseudomonadota</taxon>
        <taxon>Gammaproteobacteria</taxon>
        <taxon>Moraxellales</taxon>
        <taxon>Moraxellaceae</taxon>
        <taxon>Acinetobacter</taxon>
    </lineage>
</organism>
<accession>A0A7T8ARM4</accession>
<name>A0A7T8ARM4_9GAMM</name>
<dbReference type="EMBL" id="CP060811">
    <property type="protein sequence ID" value="QQN89128.1"/>
    <property type="molecule type" value="Genomic_DNA"/>
</dbReference>
<reference evidence="2 3" key="1">
    <citation type="submission" date="2020-08" db="EMBL/GenBank/DDBJ databases">
        <title>Emergence of ISAba1-mediated novel tet(X) in Acinetobacter variabilis from a chicken farm.</title>
        <authorList>
            <person name="Peng K."/>
            <person name="Li R."/>
        </authorList>
    </citation>
    <scope>NUCLEOTIDE SEQUENCE [LARGE SCALE GENOMIC DNA]</scope>
    <source>
        <strain evidence="2 3">XM9F202-2</strain>
    </source>
</reference>
<dbReference type="RefSeq" id="WP_200230357.1">
    <property type="nucleotide sequence ID" value="NZ_CP060811.1"/>
</dbReference>
<proteinExistence type="predicted"/>
<feature type="transmembrane region" description="Helical" evidence="1">
    <location>
        <begin position="20"/>
        <end position="38"/>
    </location>
</feature>
<evidence type="ECO:0000256" key="1">
    <source>
        <dbReference type="SAM" id="Phobius"/>
    </source>
</evidence>
<dbReference type="Proteomes" id="UP000596079">
    <property type="component" value="Chromosome"/>
</dbReference>
<gene>
    <name evidence="2" type="ORF">IAQ69_05570</name>
</gene>
<keyword evidence="1" id="KW-1133">Transmembrane helix</keyword>
<evidence type="ECO:0000313" key="2">
    <source>
        <dbReference type="EMBL" id="QQN89128.1"/>
    </source>
</evidence>
<sequence length="79" mass="9172">MLNYLVSFSTWAESNSGQIQILIGILALSLAIFGYRQIIEQIKIAKKQEDRADEQRKFELKIQSLNKLTKITNHAKKFF</sequence>